<accession>A0A820KTW0</accession>
<gene>
    <name evidence="1" type="ORF">OTI717_LOCUS43461</name>
</gene>
<feature type="non-terminal residue" evidence="1">
    <location>
        <position position="47"/>
    </location>
</feature>
<protein>
    <submittedName>
        <fullName evidence="1">Uncharacterized protein</fullName>
    </submittedName>
</protein>
<reference evidence="1" key="1">
    <citation type="submission" date="2021-02" db="EMBL/GenBank/DDBJ databases">
        <authorList>
            <person name="Nowell W R."/>
        </authorList>
    </citation>
    <scope>NUCLEOTIDE SEQUENCE</scope>
</reference>
<organism evidence="1 2">
    <name type="scientific">Rotaria sordida</name>
    <dbReference type="NCBI Taxonomy" id="392033"/>
    <lineage>
        <taxon>Eukaryota</taxon>
        <taxon>Metazoa</taxon>
        <taxon>Spiralia</taxon>
        <taxon>Gnathifera</taxon>
        <taxon>Rotifera</taxon>
        <taxon>Eurotatoria</taxon>
        <taxon>Bdelloidea</taxon>
        <taxon>Philodinida</taxon>
        <taxon>Philodinidae</taxon>
        <taxon>Rotaria</taxon>
    </lineage>
</organism>
<dbReference type="AlphaFoldDB" id="A0A820KTW0"/>
<evidence type="ECO:0000313" key="2">
    <source>
        <dbReference type="Proteomes" id="UP000663823"/>
    </source>
</evidence>
<proteinExistence type="predicted"/>
<evidence type="ECO:0000313" key="1">
    <source>
        <dbReference type="EMBL" id="CAF4348144.1"/>
    </source>
</evidence>
<dbReference type="Proteomes" id="UP000663823">
    <property type="component" value="Unassembled WGS sequence"/>
</dbReference>
<name>A0A820KTW0_9BILA</name>
<comment type="caution">
    <text evidence="1">The sequence shown here is derived from an EMBL/GenBank/DDBJ whole genome shotgun (WGS) entry which is preliminary data.</text>
</comment>
<dbReference type="EMBL" id="CAJOAX010062737">
    <property type="protein sequence ID" value="CAF4348144.1"/>
    <property type="molecule type" value="Genomic_DNA"/>
</dbReference>
<sequence>MDSQLTIMLTLESLITIVTYVPYASQLTYANITYQWYKTQLQLAWEK</sequence>